<dbReference type="AlphaFoldDB" id="A0A8J2SJ92"/>
<proteinExistence type="predicted"/>
<evidence type="ECO:0000256" key="1">
    <source>
        <dbReference type="SAM" id="MobiDB-lite"/>
    </source>
</evidence>
<organism evidence="2 3">
    <name type="scientific">Pelagomonas calceolata</name>
    <dbReference type="NCBI Taxonomy" id="35677"/>
    <lineage>
        <taxon>Eukaryota</taxon>
        <taxon>Sar</taxon>
        <taxon>Stramenopiles</taxon>
        <taxon>Ochrophyta</taxon>
        <taxon>Pelagophyceae</taxon>
        <taxon>Pelagomonadales</taxon>
        <taxon>Pelagomonadaceae</taxon>
        <taxon>Pelagomonas</taxon>
    </lineage>
</organism>
<dbReference type="Proteomes" id="UP000789595">
    <property type="component" value="Unassembled WGS sequence"/>
</dbReference>
<name>A0A8J2SJ92_9STRA</name>
<evidence type="ECO:0000313" key="2">
    <source>
        <dbReference type="EMBL" id="CAH0371568.1"/>
    </source>
</evidence>
<evidence type="ECO:0000313" key="3">
    <source>
        <dbReference type="Proteomes" id="UP000789595"/>
    </source>
</evidence>
<comment type="caution">
    <text evidence="2">The sequence shown here is derived from an EMBL/GenBank/DDBJ whole genome shotgun (WGS) entry which is preliminary data.</text>
</comment>
<dbReference type="OrthoDB" id="10265675at2759"/>
<feature type="region of interest" description="Disordered" evidence="1">
    <location>
        <begin position="418"/>
        <end position="439"/>
    </location>
</feature>
<sequence length="439" mass="48246">MLLLHAAAAAFQFHENKCEPTTSLPTAEDSKRIAFILRGDAYRGLSYGSTARGSKRGFMCTPFAVRIQRAISASHVDYIIAPLEAAGFRVDVFFATYPCATDGEAQLERLKGFYNRNRTRVVHVDRVPRPGATQATPANIAMKSLRRMWPKEGYRSVLVWRFDLVATTPMGSKMIKLRPAGNTARCDPQLDKDGLARPARDFRCWCMPLTVSCDSPAGYDAYVSHGDIAYLKYEDDWAFGFPGKLARCAVPVFESDALAMRTFIASHETNYRLAKTGPVLTVAPKRWGIYRTDYSPQGPDKLCRLLRDKFDGPPCPATAELGAKMACLRHARAANASTVKEARKATPSWFWERAHCDNATDHNNKDAFSRSASRSAAPARAQAPTQSTEPSSKIAHEHAFCAPTAWGVRDLLAESAASLRGGPTKALSPSCPSLPRPQA</sequence>
<keyword evidence="3" id="KW-1185">Reference proteome</keyword>
<dbReference type="EMBL" id="CAKKNE010000003">
    <property type="protein sequence ID" value="CAH0371568.1"/>
    <property type="molecule type" value="Genomic_DNA"/>
</dbReference>
<protein>
    <submittedName>
        <fullName evidence="2">Uncharacterized protein</fullName>
    </submittedName>
</protein>
<gene>
    <name evidence="2" type="ORF">PECAL_3P15170</name>
</gene>
<accession>A0A8J2SJ92</accession>
<feature type="compositionally biased region" description="Low complexity" evidence="1">
    <location>
        <begin position="369"/>
        <end position="388"/>
    </location>
</feature>
<feature type="region of interest" description="Disordered" evidence="1">
    <location>
        <begin position="361"/>
        <end position="394"/>
    </location>
</feature>
<reference evidence="2" key="1">
    <citation type="submission" date="2021-11" db="EMBL/GenBank/DDBJ databases">
        <authorList>
            <consortium name="Genoscope - CEA"/>
            <person name="William W."/>
        </authorList>
    </citation>
    <scope>NUCLEOTIDE SEQUENCE</scope>
</reference>